<keyword evidence="6 9" id="KW-1133">Transmembrane helix</keyword>
<feature type="transmembrane region" description="Helical" evidence="9">
    <location>
        <begin position="288"/>
        <end position="308"/>
    </location>
</feature>
<feature type="domain" description="Major facilitator superfamily (MFS) profile" evidence="10">
    <location>
        <begin position="7"/>
        <end position="441"/>
    </location>
</feature>
<evidence type="ECO:0000256" key="2">
    <source>
        <dbReference type="ARBA" id="ARBA00022448"/>
    </source>
</evidence>
<accession>A0A9P0DRR8</accession>
<name>A0A9P0DRR8_PHACE</name>
<keyword evidence="5 9" id="KW-0812">Transmembrane</keyword>
<feature type="transmembrane region" description="Helical" evidence="9">
    <location>
        <begin position="141"/>
        <end position="160"/>
    </location>
</feature>
<feature type="transmembrane region" description="Helical" evidence="9">
    <location>
        <begin position="108"/>
        <end position="129"/>
    </location>
</feature>
<keyword evidence="4" id="KW-0762">Sugar transport</keyword>
<feature type="transmembrane region" description="Helical" evidence="9">
    <location>
        <begin position="166"/>
        <end position="187"/>
    </location>
</feature>
<feature type="transmembrane region" description="Helical" evidence="9">
    <location>
        <begin position="250"/>
        <end position="276"/>
    </location>
</feature>
<sequence length="486" mass="54256">MTSSVYVLIVIFIVNLLATTGDVTLSWTSPIYPKLYSNDSNINPFGTPITPDQDAWIGSLLNVGAILGTIPFGLISSRYGRKVGLLAVAIPHIISFITMALAKNVYLFYIARFVGGLSVGGGYVLLPLYIAEISQDHNRGAMSLTLNIFWALGNFIPYAIGPFMSIYSFNIVLSALPIVFLVLFVFLGTESPYFLVRTDRIGEATETLMFLRSSSKAEVQEEIDHIKTYIEQSENGNILDFFRHKYLRTAFMICTITVMLQELGGFCAITYHLQIIFIAAGSEWKPELSALVVGLVHFVSSFISPFLVDRVGRRLLIIWSCLGMFVALILLGGFFYIQDIADGSTTSIFWVPIFSLIFYIIFFNLGICSVPWTLTSEMFPNNLKEVAASTITSIAWITSFITTNTYNDMNDFIGRPGTFWFFAASCFCGAIFSVVYVPETKGKSFSEIQQMLLTNEKSDGVKDNDMKLEDTNKKKELSEKYGYTCD</sequence>
<keyword evidence="3" id="KW-1003">Cell membrane</keyword>
<evidence type="ECO:0000256" key="3">
    <source>
        <dbReference type="ARBA" id="ARBA00022475"/>
    </source>
</evidence>
<comment type="subcellular location">
    <subcellularLocation>
        <location evidence="1">Cell membrane</location>
        <topology evidence="1">Multi-pass membrane protein</topology>
    </subcellularLocation>
</comment>
<dbReference type="PROSITE" id="PS00217">
    <property type="entry name" value="SUGAR_TRANSPORT_2"/>
    <property type="match status" value="1"/>
</dbReference>
<dbReference type="GO" id="GO:0005886">
    <property type="term" value="C:plasma membrane"/>
    <property type="evidence" value="ECO:0007669"/>
    <property type="project" value="UniProtKB-SubCell"/>
</dbReference>
<evidence type="ECO:0000256" key="6">
    <source>
        <dbReference type="ARBA" id="ARBA00022989"/>
    </source>
</evidence>
<reference evidence="11" key="2">
    <citation type="submission" date="2022-10" db="EMBL/GenBank/DDBJ databases">
        <authorList>
            <consortium name="ENA_rothamsted_submissions"/>
            <consortium name="culmorum"/>
            <person name="King R."/>
        </authorList>
    </citation>
    <scope>NUCLEOTIDE SEQUENCE</scope>
</reference>
<evidence type="ECO:0000256" key="9">
    <source>
        <dbReference type="SAM" id="Phobius"/>
    </source>
</evidence>
<dbReference type="SUPFAM" id="SSF103473">
    <property type="entry name" value="MFS general substrate transporter"/>
    <property type="match status" value="1"/>
</dbReference>
<proteinExistence type="predicted"/>
<dbReference type="OrthoDB" id="4142200at2759"/>
<evidence type="ECO:0000259" key="10">
    <source>
        <dbReference type="PROSITE" id="PS50850"/>
    </source>
</evidence>
<dbReference type="InterPro" id="IPR005828">
    <property type="entry name" value="MFS_sugar_transport-like"/>
</dbReference>
<reference evidence="11" key="1">
    <citation type="submission" date="2022-01" db="EMBL/GenBank/DDBJ databases">
        <authorList>
            <person name="King R."/>
        </authorList>
    </citation>
    <scope>NUCLEOTIDE SEQUENCE</scope>
</reference>
<evidence type="ECO:0000313" key="12">
    <source>
        <dbReference type="Proteomes" id="UP001153737"/>
    </source>
</evidence>
<feature type="transmembrane region" description="Helical" evidence="9">
    <location>
        <begin position="55"/>
        <end position="76"/>
    </location>
</feature>
<dbReference type="AlphaFoldDB" id="A0A9P0DRR8"/>
<dbReference type="PANTHER" id="PTHR48021:SF47">
    <property type="entry name" value="GH17672P"/>
    <property type="match status" value="1"/>
</dbReference>
<feature type="transmembrane region" description="Helical" evidence="9">
    <location>
        <begin position="418"/>
        <end position="437"/>
    </location>
</feature>
<evidence type="ECO:0000256" key="8">
    <source>
        <dbReference type="ARBA" id="ARBA00023180"/>
    </source>
</evidence>
<dbReference type="InterPro" id="IPR020846">
    <property type="entry name" value="MFS_dom"/>
</dbReference>
<gene>
    <name evidence="11" type="ORF">PHAECO_LOCUS9566</name>
</gene>
<feature type="transmembrane region" description="Helical" evidence="9">
    <location>
        <begin position="5"/>
        <end position="27"/>
    </location>
</feature>
<dbReference type="InterPro" id="IPR050549">
    <property type="entry name" value="MFS_Trehalose_Transporter"/>
</dbReference>
<keyword evidence="12" id="KW-1185">Reference proteome</keyword>
<dbReference type="Pfam" id="PF00083">
    <property type="entry name" value="Sugar_tr"/>
    <property type="match status" value="1"/>
</dbReference>
<feature type="transmembrane region" description="Helical" evidence="9">
    <location>
        <begin position="349"/>
        <end position="374"/>
    </location>
</feature>
<feature type="transmembrane region" description="Helical" evidence="9">
    <location>
        <begin position="315"/>
        <end position="337"/>
    </location>
</feature>
<dbReference type="InterPro" id="IPR036259">
    <property type="entry name" value="MFS_trans_sf"/>
</dbReference>
<feature type="transmembrane region" description="Helical" evidence="9">
    <location>
        <begin position="386"/>
        <end position="406"/>
    </location>
</feature>
<dbReference type="InterPro" id="IPR003663">
    <property type="entry name" value="Sugar/inositol_transpt"/>
</dbReference>
<dbReference type="PRINTS" id="PR00171">
    <property type="entry name" value="SUGRTRNSPORT"/>
</dbReference>
<evidence type="ECO:0000256" key="5">
    <source>
        <dbReference type="ARBA" id="ARBA00022692"/>
    </source>
</evidence>
<keyword evidence="7 9" id="KW-0472">Membrane</keyword>
<dbReference type="Proteomes" id="UP001153737">
    <property type="component" value="Chromosome 5"/>
</dbReference>
<evidence type="ECO:0000256" key="4">
    <source>
        <dbReference type="ARBA" id="ARBA00022597"/>
    </source>
</evidence>
<dbReference type="FunFam" id="1.20.1250.20:FF:000218">
    <property type="entry name" value="facilitated trehalose transporter Tret1"/>
    <property type="match status" value="1"/>
</dbReference>
<dbReference type="PROSITE" id="PS50850">
    <property type="entry name" value="MFS"/>
    <property type="match status" value="1"/>
</dbReference>
<dbReference type="PANTHER" id="PTHR48021">
    <property type="match status" value="1"/>
</dbReference>
<evidence type="ECO:0000256" key="7">
    <source>
        <dbReference type="ARBA" id="ARBA00023136"/>
    </source>
</evidence>
<dbReference type="EMBL" id="OU896711">
    <property type="protein sequence ID" value="CAH1171159.1"/>
    <property type="molecule type" value="Genomic_DNA"/>
</dbReference>
<dbReference type="Gene3D" id="1.20.1250.20">
    <property type="entry name" value="MFS general substrate transporter like domains"/>
    <property type="match status" value="1"/>
</dbReference>
<organism evidence="11 12">
    <name type="scientific">Phaedon cochleariae</name>
    <name type="common">Mustard beetle</name>
    <dbReference type="NCBI Taxonomy" id="80249"/>
    <lineage>
        <taxon>Eukaryota</taxon>
        <taxon>Metazoa</taxon>
        <taxon>Ecdysozoa</taxon>
        <taxon>Arthropoda</taxon>
        <taxon>Hexapoda</taxon>
        <taxon>Insecta</taxon>
        <taxon>Pterygota</taxon>
        <taxon>Neoptera</taxon>
        <taxon>Endopterygota</taxon>
        <taxon>Coleoptera</taxon>
        <taxon>Polyphaga</taxon>
        <taxon>Cucujiformia</taxon>
        <taxon>Chrysomeloidea</taxon>
        <taxon>Chrysomelidae</taxon>
        <taxon>Chrysomelinae</taxon>
        <taxon>Chrysomelini</taxon>
        <taxon>Phaedon</taxon>
    </lineage>
</organism>
<protein>
    <recommendedName>
        <fullName evidence="10">Major facilitator superfamily (MFS) profile domain-containing protein</fullName>
    </recommendedName>
</protein>
<keyword evidence="8" id="KW-0325">Glycoprotein</keyword>
<evidence type="ECO:0000256" key="1">
    <source>
        <dbReference type="ARBA" id="ARBA00004651"/>
    </source>
</evidence>
<feature type="transmembrane region" description="Helical" evidence="9">
    <location>
        <begin position="83"/>
        <end position="102"/>
    </location>
</feature>
<dbReference type="GO" id="GO:0022857">
    <property type="term" value="F:transmembrane transporter activity"/>
    <property type="evidence" value="ECO:0007669"/>
    <property type="project" value="InterPro"/>
</dbReference>
<dbReference type="InterPro" id="IPR005829">
    <property type="entry name" value="Sugar_transporter_CS"/>
</dbReference>
<keyword evidence="2" id="KW-0813">Transport</keyword>
<evidence type="ECO:0000313" key="11">
    <source>
        <dbReference type="EMBL" id="CAH1171159.1"/>
    </source>
</evidence>